<dbReference type="FunFam" id="1.20.1250.20:FF:001079">
    <property type="entry name" value="Uncharacterized protein"/>
    <property type="match status" value="1"/>
</dbReference>
<dbReference type="InterPro" id="IPR005828">
    <property type="entry name" value="MFS_sugar_transport-like"/>
</dbReference>
<dbReference type="GO" id="GO:0016020">
    <property type="term" value="C:membrane"/>
    <property type="evidence" value="ECO:0007669"/>
    <property type="project" value="UniProtKB-SubCell"/>
</dbReference>
<keyword evidence="5 10" id="KW-1133">Transmembrane helix</keyword>
<feature type="domain" description="Major facilitator superfamily (MFS) profile" evidence="11">
    <location>
        <begin position="117"/>
        <end position="560"/>
    </location>
</feature>
<feature type="transmembrane region" description="Helical" evidence="10">
    <location>
        <begin position="189"/>
        <end position="205"/>
    </location>
</feature>
<organism evidence="12 13">
    <name type="scientific">Puccinia coronata f. sp. avenae</name>
    <dbReference type="NCBI Taxonomy" id="200324"/>
    <lineage>
        <taxon>Eukaryota</taxon>
        <taxon>Fungi</taxon>
        <taxon>Dikarya</taxon>
        <taxon>Basidiomycota</taxon>
        <taxon>Pucciniomycotina</taxon>
        <taxon>Pucciniomycetes</taxon>
        <taxon>Pucciniales</taxon>
        <taxon>Pucciniaceae</taxon>
        <taxon>Puccinia</taxon>
    </lineage>
</organism>
<evidence type="ECO:0000256" key="10">
    <source>
        <dbReference type="SAM" id="Phobius"/>
    </source>
</evidence>
<feature type="transmembrane region" description="Helical" evidence="10">
    <location>
        <begin position="507"/>
        <end position="526"/>
    </location>
</feature>
<dbReference type="AlphaFoldDB" id="A0A2N5SG43"/>
<evidence type="ECO:0000256" key="1">
    <source>
        <dbReference type="ARBA" id="ARBA00004141"/>
    </source>
</evidence>
<evidence type="ECO:0000256" key="2">
    <source>
        <dbReference type="ARBA" id="ARBA00010992"/>
    </source>
</evidence>
<dbReference type="OrthoDB" id="2544694at2759"/>
<dbReference type="PRINTS" id="PR00171">
    <property type="entry name" value="SUGRTRNSPORT"/>
</dbReference>
<evidence type="ECO:0000256" key="7">
    <source>
        <dbReference type="ARBA" id="ARBA00049119"/>
    </source>
</evidence>
<gene>
    <name evidence="12" type="ORF">PCANC_17024</name>
</gene>
<feature type="region of interest" description="Disordered" evidence="9">
    <location>
        <begin position="587"/>
        <end position="615"/>
    </location>
</feature>
<dbReference type="InterPro" id="IPR020846">
    <property type="entry name" value="MFS_dom"/>
</dbReference>
<evidence type="ECO:0000313" key="13">
    <source>
        <dbReference type="Proteomes" id="UP000235388"/>
    </source>
</evidence>
<accession>A0A2N5SG43</accession>
<dbReference type="InterPro" id="IPR005829">
    <property type="entry name" value="Sugar_transporter_CS"/>
</dbReference>
<evidence type="ECO:0000313" key="12">
    <source>
        <dbReference type="EMBL" id="PLW12207.1"/>
    </source>
</evidence>
<feature type="transmembrane region" description="Helical" evidence="10">
    <location>
        <begin position="274"/>
        <end position="297"/>
    </location>
</feature>
<dbReference type="InterPro" id="IPR036259">
    <property type="entry name" value="MFS_trans_sf"/>
</dbReference>
<dbReference type="NCBIfam" id="TIGR00879">
    <property type="entry name" value="SP"/>
    <property type="match status" value="1"/>
</dbReference>
<evidence type="ECO:0000256" key="8">
    <source>
        <dbReference type="RuleBase" id="RU003346"/>
    </source>
</evidence>
<comment type="caution">
    <text evidence="12">The sequence shown here is derived from an EMBL/GenBank/DDBJ whole genome shotgun (WGS) entry which is preliminary data.</text>
</comment>
<dbReference type="PANTHER" id="PTHR48022">
    <property type="entry name" value="PLASTIDIC GLUCOSE TRANSPORTER 4"/>
    <property type="match status" value="1"/>
</dbReference>
<comment type="catalytic activity">
    <reaction evidence="7">
        <text>myo-inositol(out) + H(+)(out) = myo-inositol(in) + H(+)(in)</text>
        <dbReference type="Rhea" id="RHEA:60364"/>
        <dbReference type="ChEBI" id="CHEBI:15378"/>
        <dbReference type="ChEBI" id="CHEBI:17268"/>
    </reaction>
</comment>
<dbReference type="Pfam" id="PF00083">
    <property type="entry name" value="Sugar_tr"/>
    <property type="match status" value="1"/>
</dbReference>
<comment type="similarity">
    <text evidence="2 8">Belongs to the major facilitator superfamily. Sugar transporter (TC 2.A.1.1) family.</text>
</comment>
<feature type="transmembrane region" description="Helical" evidence="10">
    <location>
        <begin position="211"/>
        <end position="231"/>
    </location>
</feature>
<protein>
    <recommendedName>
        <fullName evidence="11">Major facilitator superfamily (MFS) profile domain-containing protein</fullName>
    </recommendedName>
</protein>
<reference evidence="12 13" key="1">
    <citation type="submission" date="2017-11" db="EMBL/GenBank/DDBJ databases">
        <title>De novo assembly and phasing of dikaryotic genomes from two isolates of Puccinia coronata f. sp. avenae, the causal agent of oat crown rust.</title>
        <authorList>
            <person name="Miller M.E."/>
            <person name="Zhang Y."/>
            <person name="Omidvar V."/>
            <person name="Sperschneider J."/>
            <person name="Schwessinger B."/>
            <person name="Raley C."/>
            <person name="Palmer J.M."/>
            <person name="Garnica D."/>
            <person name="Upadhyaya N."/>
            <person name="Rathjen J."/>
            <person name="Taylor J.M."/>
            <person name="Park R.F."/>
            <person name="Dodds P.N."/>
            <person name="Hirsch C.D."/>
            <person name="Kianian S.F."/>
            <person name="Figueroa M."/>
        </authorList>
    </citation>
    <scope>NUCLEOTIDE SEQUENCE [LARGE SCALE GENOMIC DNA]</scope>
    <source>
        <strain evidence="12">12NC29</strain>
    </source>
</reference>
<feature type="transmembrane region" description="Helical" evidence="10">
    <location>
        <begin position="155"/>
        <end position="177"/>
    </location>
</feature>
<keyword evidence="4 10" id="KW-0812">Transmembrane</keyword>
<dbReference type="PANTHER" id="PTHR48022:SF28">
    <property type="entry name" value="MAJOR FACILITATOR SUPERFAMILY (MFS) PROFILE DOMAIN-CONTAINING PROTEIN-RELATED"/>
    <property type="match status" value="1"/>
</dbReference>
<feature type="transmembrane region" description="Helical" evidence="10">
    <location>
        <begin position="538"/>
        <end position="556"/>
    </location>
</feature>
<evidence type="ECO:0000256" key="9">
    <source>
        <dbReference type="SAM" id="MobiDB-lite"/>
    </source>
</evidence>
<sequence length="615" mass="68408">MRDAPARLFPDGALTYLRYISWEDSPSHFRCSTPSSQIDLYFWRSLPAACRAPGITPSLKQSTKPIHHPATCTRPFGQFIRPDSFRPTEVSSVAHTSQEEIANMQDSLRGSRLIFVISLLTALCFMLIGYDNGVIGGLTNAPAWNRTFDNPAGNALSTIVASYEIGCFAGAILAFVVGERLGRKRTIRLGAVWMILGAVLQAAAYGRPQLIVGRIISGIGMGCINSTAPVLQTEVSPKATRGRYACAQLSTLNFGIFLSYWIDYGMTKHFKGDVSFRFPIAFQLVLIIPIFALTFIIPESPRWLFFHDRSSEGMEVLLRLEEPNTDSEDPELQAKFKEIEASVLYEKSIQVKGYKELFRNDGSSSRRRLLIACSVQFFQQLGGINGIIYYANFIFSNSLGFSDNIASLVSGFLFTWFFIASFIPWFLIDTVGRRKLLISSVLVMGSIFAVLAGVVKQIEEKPDNSFGYGVVATIFCFLYFGVFTTGFQATVWVYPPEILPVRIRAKGTALATACNWLINFAVVEIFPPAVDNIGWKTYLIFMCFNFSFAPIMYMFYPETKGKSLEEIDLLFGDGVSADIRRQSISQMASPKPVDSSLPLGYPESRKSATLLDLEG</sequence>
<name>A0A2N5SG43_9BASI</name>
<dbReference type="SUPFAM" id="SSF103473">
    <property type="entry name" value="MFS general substrate transporter"/>
    <property type="match status" value="1"/>
</dbReference>
<feature type="transmembrane region" description="Helical" evidence="10">
    <location>
        <begin position="243"/>
        <end position="262"/>
    </location>
</feature>
<feature type="transmembrane region" description="Helical" evidence="10">
    <location>
        <begin position="369"/>
        <end position="393"/>
    </location>
</feature>
<dbReference type="PROSITE" id="PS50850">
    <property type="entry name" value="MFS"/>
    <property type="match status" value="1"/>
</dbReference>
<evidence type="ECO:0000256" key="4">
    <source>
        <dbReference type="ARBA" id="ARBA00022692"/>
    </source>
</evidence>
<evidence type="ECO:0000256" key="3">
    <source>
        <dbReference type="ARBA" id="ARBA00022448"/>
    </source>
</evidence>
<feature type="transmembrane region" description="Helical" evidence="10">
    <location>
        <begin position="436"/>
        <end position="455"/>
    </location>
</feature>
<proteinExistence type="inferred from homology"/>
<dbReference type="STRING" id="200324.A0A2N5SG43"/>
<keyword evidence="3 8" id="KW-0813">Transport</keyword>
<keyword evidence="13" id="KW-1185">Reference proteome</keyword>
<dbReference type="GO" id="GO:0005351">
    <property type="term" value="F:carbohydrate:proton symporter activity"/>
    <property type="evidence" value="ECO:0007669"/>
    <property type="project" value="TreeGrafter"/>
</dbReference>
<comment type="subcellular location">
    <subcellularLocation>
        <location evidence="1">Membrane</location>
        <topology evidence="1">Multi-pass membrane protein</topology>
    </subcellularLocation>
</comment>
<dbReference type="Gene3D" id="1.20.1250.20">
    <property type="entry name" value="MFS general substrate transporter like domains"/>
    <property type="match status" value="1"/>
</dbReference>
<feature type="transmembrane region" description="Helical" evidence="10">
    <location>
        <begin position="113"/>
        <end position="135"/>
    </location>
</feature>
<dbReference type="PROSITE" id="PS00217">
    <property type="entry name" value="SUGAR_TRANSPORT_2"/>
    <property type="match status" value="1"/>
</dbReference>
<keyword evidence="6 10" id="KW-0472">Membrane</keyword>
<evidence type="ECO:0000256" key="6">
    <source>
        <dbReference type="ARBA" id="ARBA00023136"/>
    </source>
</evidence>
<evidence type="ECO:0000259" key="11">
    <source>
        <dbReference type="PROSITE" id="PS50850"/>
    </source>
</evidence>
<dbReference type="InterPro" id="IPR003663">
    <property type="entry name" value="Sugar/inositol_transpt"/>
</dbReference>
<dbReference type="EMBL" id="PGCJ01000990">
    <property type="protein sequence ID" value="PLW12207.1"/>
    <property type="molecule type" value="Genomic_DNA"/>
</dbReference>
<feature type="transmembrane region" description="Helical" evidence="10">
    <location>
        <begin position="405"/>
        <end position="427"/>
    </location>
</feature>
<dbReference type="InterPro" id="IPR050360">
    <property type="entry name" value="MFS_Sugar_Transporters"/>
</dbReference>
<dbReference type="Proteomes" id="UP000235388">
    <property type="component" value="Unassembled WGS sequence"/>
</dbReference>
<evidence type="ECO:0000256" key="5">
    <source>
        <dbReference type="ARBA" id="ARBA00022989"/>
    </source>
</evidence>
<feature type="transmembrane region" description="Helical" evidence="10">
    <location>
        <begin position="467"/>
        <end position="495"/>
    </location>
</feature>